<evidence type="ECO:0000259" key="1">
    <source>
        <dbReference type="PROSITE" id="PS50894"/>
    </source>
</evidence>
<feature type="domain" description="HPt" evidence="1">
    <location>
        <begin position="1"/>
        <end position="61"/>
    </location>
</feature>
<accession>A0A0F9AVG4</accession>
<dbReference type="InterPro" id="IPR036641">
    <property type="entry name" value="HPT_dom_sf"/>
</dbReference>
<sequence>PMVEKAAHSLKSSSRNVGAKALGQLLENLELRAKKNTLENMDVVFSAIGTEYQIVASKLQL</sequence>
<feature type="non-terminal residue" evidence="2">
    <location>
        <position position="1"/>
    </location>
</feature>
<comment type="caution">
    <text evidence="2">The sequence shown here is derived from an EMBL/GenBank/DDBJ whole genome shotgun (WGS) entry which is preliminary data.</text>
</comment>
<dbReference type="AlphaFoldDB" id="A0A0F9AVG4"/>
<organism evidence="2">
    <name type="scientific">marine sediment metagenome</name>
    <dbReference type="NCBI Taxonomy" id="412755"/>
    <lineage>
        <taxon>unclassified sequences</taxon>
        <taxon>metagenomes</taxon>
        <taxon>ecological metagenomes</taxon>
    </lineage>
</organism>
<dbReference type="PROSITE" id="PS50894">
    <property type="entry name" value="HPT"/>
    <property type="match status" value="1"/>
</dbReference>
<dbReference type="GO" id="GO:0000160">
    <property type="term" value="P:phosphorelay signal transduction system"/>
    <property type="evidence" value="ECO:0007669"/>
    <property type="project" value="InterPro"/>
</dbReference>
<dbReference type="EMBL" id="LAZR01055513">
    <property type="protein sequence ID" value="KKK76201.1"/>
    <property type="molecule type" value="Genomic_DNA"/>
</dbReference>
<dbReference type="SUPFAM" id="SSF47226">
    <property type="entry name" value="Histidine-containing phosphotransfer domain, HPT domain"/>
    <property type="match status" value="1"/>
</dbReference>
<dbReference type="Pfam" id="PF01627">
    <property type="entry name" value="Hpt"/>
    <property type="match status" value="1"/>
</dbReference>
<dbReference type="InterPro" id="IPR008207">
    <property type="entry name" value="Sig_transdc_His_kin_Hpt_dom"/>
</dbReference>
<dbReference type="Gene3D" id="1.20.120.160">
    <property type="entry name" value="HPT domain"/>
    <property type="match status" value="1"/>
</dbReference>
<reference evidence="2" key="1">
    <citation type="journal article" date="2015" name="Nature">
        <title>Complex archaea that bridge the gap between prokaryotes and eukaryotes.</title>
        <authorList>
            <person name="Spang A."/>
            <person name="Saw J.H."/>
            <person name="Jorgensen S.L."/>
            <person name="Zaremba-Niedzwiedzka K."/>
            <person name="Martijn J."/>
            <person name="Lind A.E."/>
            <person name="van Eijk R."/>
            <person name="Schleper C."/>
            <person name="Guy L."/>
            <person name="Ettema T.J."/>
        </authorList>
    </citation>
    <scope>NUCLEOTIDE SEQUENCE</scope>
</reference>
<proteinExistence type="predicted"/>
<protein>
    <recommendedName>
        <fullName evidence="1">HPt domain-containing protein</fullName>
    </recommendedName>
</protein>
<evidence type="ECO:0000313" key="2">
    <source>
        <dbReference type="EMBL" id="KKK76201.1"/>
    </source>
</evidence>
<gene>
    <name evidence="2" type="ORF">LCGC14_2866030</name>
</gene>
<name>A0A0F9AVG4_9ZZZZ</name>